<evidence type="ECO:0000256" key="7">
    <source>
        <dbReference type="PIRSR" id="PIRSR602401-1"/>
    </source>
</evidence>
<dbReference type="PRINTS" id="PR00463">
    <property type="entry name" value="EP450I"/>
</dbReference>
<dbReference type="GO" id="GO:0010241">
    <property type="term" value="P:ent-kaurene oxidation to kaurenoic acid"/>
    <property type="evidence" value="ECO:0007669"/>
    <property type="project" value="InterPro"/>
</dbReference>
<gene>
    <name evidence="9" type="ORF">F511_30817</name>
</gene>
<dbReference type="InterPro" id="IPR001128">
    <property type="entry name" value="Cyt_P450"/>
</dbReference>
<name>A0A2Z7BPG5_9LAMI</name>
<evidence type="ECO:0000256" key="3">
    <source>
        <dbReference type="ARBA" id="ARBA00022692"/>
    </source>
</evidence>
<keyword evidence="7 8" id="KW-0479">Metal-binding</keyword>
<dbReference type="InterPro" id="IPR017972">
    <property type="entry name" value="Cyt_P450_CS"/>
</dbReference>
<accession>A0A2Z7BPG5</accession>
<comment type="cofactor">
    <cofactor evidence="7">
        <name>heme</name>
        <dbReference type="ChEBI" id="CHEBI:30413"/>
    </cofactor>
</comment>
<evidence type="ECO:0000256" key="5">
    <source>
        <dbReference type="ARBA" id="ARBA00023002"/>
    </source>
</evidence>
<keyword evidence="7 8" id="KW-0408">Iron</keyword>
<dbReference type="GO" id="GO:0005783">
    <property type="term" value="C:endoplasmic reticulum"/>
    <property type="evidence" value="ECO:0007669"/>
    <property type="project" value="TreeGrafter"/>
</dbReference>
<keyword evidence="4" id="KW-1133">Transmembrane helix</keyword>
<dbReference type="PROSITE" id="PS00086">
    <property type="entry name" value="CYTOCHROME_P450"/>
    <property type="match status" value="1"/>
</dbReference>
<dbReference type="PANTHER" id="PTHR47283:SF1">
    <property type="entry name" value="ENT-KAURENE OXIDASE, CHLOROPLASTIC"/>
    <property type="match status" value="1"/>
</dbReference>
<dbReference type="Gene3D" id="1.10.630.10">
    <property type="entry name" value="Cytochrome P450"/>
    <property type="match status" value="1"/>
</dbReference>
<dbReference type="GO" id="GO:0009686">
    <property type="term" value="P:gibberellin biosynthetic process"/>
    <property type="evidence" value="ECO:0007669"/>
    <property type="project" value="InterPro"/>
</dbReference>
<dbReference type="InterPro" id="IPR036396">
    <property type="entry name" value="Cyt_P450_sf"/>
</dbReference>
<dbReference type="AlphaFoldDB" id="A0A2Z7BPG5"/>
<dbReference type="PANTHER" id="PTHR47283">
    <property type="entry name" value="ENT-KAURENE OXIDASE, CHLOROPLASTIC"/>
    <property type="match status" value="1"/>
</dbReference>
<keyword evidence="10" id="KW-1185">Reference proteome</keyword>
<protein>
    <submittedName>
        <fullName evidence="9">Ent-kaurene oxidase, chloroplastic-like</fullName>
    </submittedName>
</protein>
<evidence type="ECO:0000256" key="2">
    <source>
        <dbReference type="ARBA" id="ARBA00010617"/>
    </source>
</evidence>
<keyword evidence="8" id="KW-0503">Monooxygenase</keyword>
<evidence type="ECO:0000256" key="8">
    <source>
        <dbReference type="RuleBase" id="RU000461"/>
    </source>
</evidence>
<comment type="similarity">
    <text evidence="2 8">Belongs to the cytochrome P450 family.</text>
</comment>
<dbReference type="Proteomes" id="UP000250235">
    <property type="component" value="Unassembled WGS sequence"/>
</dbReference>
<keyword evidence="7 8" id="KW-0349">Heme</keyword>
<keyword evidence="5 8" id="KW-0560">Oxidoreductase</keyword>
<comment type="subcellular location">
    <subcellularLocation>
        <location evidence="1">Membrane</location>
        <topology evidence="1">Single-pass membrane protein</topology>
    </subcellularLocation>
</comment>
<dbReference type="GO" id="GO:0020037">
    <property type="term" value="F:heme binding"/>
    <property type="evidence" value="ECO:0007669"/>
    <property type="project" value="InterPro"/>
</dbReference>
<dbReference type="GO" id="GO:0016709">
    <property type="term" value="F:oxidoreductase activity, acting on paired donors, with incorporation or reduction of molecular oxygen, NAD(P)H as one donor, and incorporation of one atom of oxygen"/>
    <property type="evidence" value="ECO:0007669"/>
    <property type="project" value="TreeGrafter"/>
</dbReference>
<keyword evidence="3" id="KW-0812">Transmembrane</keyword>
<evidence type="ECO:0000256" key="4">
    <source>
        <dbReference type="ARBA" id="ARBA00022989"/>
    </source>
</evidence>
<feature type="binding site" description="axial binding residue" evidence="7">
    <location>
        <position position="380"/>
    </location>
    <ligand>
        <name>heme</name>
        <dbReference type="ChEBI" id="CHEBI:30413"/>
    </ligand>
    <ligandPart>
        <name>Fe</name>
        <dbReference type="ChEBI" id="CHEBI:18248"/>
    </ligandPart>
</feature>
<evidence type="ECO:0000256" key="1">
    <source>
        <dbReference type="ARBA" id="ARBA00004167"/>
    </source>
</evidence>
<dbReference type="Pfam" id="PF00067">
    <property type="entry name" value="p450"/>
    <property type="match status" value="1"/>
</dbReference>
<dbReference type="SUPFAM" id="SSF48264">
    <property type="entry name" value="Cytochrome P450"/>
    <property type="match status" value="1"/>
</dbReference>
<evidence type="ECO:0000313" key="10">
    <source>
        <dbReference type="Proteomes" id="UP000250235"/>
    </source>
</evidence>
<proteinExistence type="inferred from homology"/>
<evidence type="ECO:0000313" key="9">
    <source>
        <dbReference type="EMBL" id="KZV33806.1"/>
    </source>
</evidence>
<dbReference type="GO" id="GO:0005506">
    <property type="term" value="F:iron ion binding"/>
    <property type="evidence" value="ECO:0007669"/>
    <property type="project" value="InterPro"/>
</dbReference>
<reference evidence="9 10" key="1">
    <citation type="journal article" date="2015" name="Proc. Natl. Acad. Sci. U.S.A.">
        <title>The resurrection genome of Boea hygrometrica: A blueprint for survival of dehydration.</title>
        <authorList>
            <person name="Xiao L."/>
            <person name="Yang G."/>
            <person name="Zhang L."/>
            <person name="Yang X."/>
            <person name="Zhao S."/>
            <person name="Ji Z."/>
            <person name="Zhou Q."/>
            <person name="Hu M."/>
            <person name="Wang Y."/>
            <person name="Chen M."/>
            <person name="Xu Y."/>
            <person name="Jin H."/>
            <person name="Xiao X."/>
            <person name="Hu G."/>
            <person name="Bao F."/>
            <person name="Hu Y."/>
            <person name="Wan P."/>
            <person name="Li L."/>
            <person name="Deng X."/>
            <person name="Kuang T."/>
            <person name="Xiang C."/>
            <person name="Zhu J.K."/>
            <person name="Oliver M.J."/>
            <person name="He Y."/>
        </authorList>
    </citation>
    <scope>NUCLEOTIDE SEQUENCE [LARGE SCALE GENOMIC DNA]</scope>
    <source>
        <strain evidence="10">cv. XS01</strain>
    </source>
</reference>
<evidence type="ECO:0000256" key="6">
    <source>
        <dbReference type="ARBA" id="ARBA00023136"/>
    </source>
</evidence>
<organism evidence="9 10">
    <name type="scientific">Dorcoceras hygrometricum</name>
    <dbReference type="NCBI Taxonomy" id="472368"/>
    <lineage>
        <taxon>Eukaryota</taxon>
        <taxon>Viridiplantae</taxon>
        <taxon>Streptophyta</taxon>
        <taxon>Embryophyta</taxon>
        <taxon>Tracheophyta</taxon>
        <taxon>Spermatophyta</taxon>
        <taxon>Magnoliopsida</taxon>
        <taxon>eudicotyledons</taxon>
        <taxon>Gunneridae</taxon>
        <taxon>Pentapetalae</taxon>
        <taxon>asterids</taxon>
        <taxon>lamiids</taxon>
        <taxon>Lamiales</taxon>
        <taxon>Gesneriaceae</taxon>
        <taxon>Didymocarpoideae</taxon>
        <taxon>Trichosporeae</taxon>
        <taxon>Loxocarpinae</taxon>
        <taxon>Dorcoceras</taxon>
    </lineage>
</organism>
<dbReference type="GO" id="GO:0009707">
    <property type="term" value="C:chloroplast outer membrane"/>
    <property type="evidence" value="ECO:0007669"/>
    <property type="project" value="TreeGrafter"/>
</dbReference>
<dbReference type="InterPro" id="IPR002401">
    <property type="entry name" value="Cyt_P450_E_grp-I"/>
</dbReference>
<keyword evidence="6" id="KW-0472">Membrane</keyword>
<dbReference type="GO" id="GO:0052615">
    <property type="term" value="F:ent-kaurene oxidase activity"/>
    <property type="evidence" value="ECO:0007669"/>
    <property type="project" value="InterPro"/>
</dbReference>
<dbReference type="OrthoDB" id="2789670at2759"/>
<sequence>MSVMARRDIPPYLVHQGGANSVVVLNAKEIAKEATMIERYSSISTRKLSNALAILTFNKCMVATSDYNEFHKVSKRHLLASTLGSSAQKRHRVHREIMMDRICKKFHAHLRGHPSEPVNFRKIFKLELFGLGLKQGMGIGREFKSIYVKELGATLSKEELFKILVADPLEGAIEVDWRDFFPYLKWIPNKKFEIKLQQMFSNRQAVMNALIKQQRTRVQAGEAVDCYFDYLLSQSTSLSEQLLMLLWEDLIGTSDTTLVATEWAMYELCRSPDRQKHLYSEIQKICGHEKLAEDKLNQIPYLSAVFQETLRKHSPPTSDTSLSIRVRRYTSWRIAISIYGCNMDENMLETPDEWKPERFVYEDSMDMHKTMAFGAGKRVCIGALQAMTISCVAIGRLVQEFSWSLMDEEKVHENVDSMGLTSHKLHPLLPILKHRN</sequence>
<dbReference type="InterPro" id="IPR044225">
    <property type="entry name" value="KO_chloroplastic"/>
</dbReference>
<dbReference type="EMBL" id="KV005674">
    <property type="protein sequence ID" value="KZV33806.1"/>
    <property type="molecule type" value="Genomic_DNA"/>
</dbReference>